<dbReference type="Proteomes" id="UP000886804">
    <property type="component" value="Unassembled WGS sequence"/>
</dbReference>
<proteinExistence type="predicted"/>
<organism evidence="1 2">
    <name type="scientific">Candidatus Enterocloster faecavium</name>
    <dbReference type="NCBI Taxonomy" id="2838560"/>
    <lineage>
        <taxon>Bacteria</taxon>
        <taxon>Bacillati</taxon>
        <taxon>Bacillota</taxon>
        <taxon>Clostridia</taxon>
        <taxon>Lachnospirales</taxon>
        <taxon>Lachnospiraceae</taxon>
        <taxon>Enterocloster</taxon>
    </lineage>
</organism>
<dbReference type="EMBL" id="DWYS01000145">
    <property type="protein sequence ID" value="HJB08599.1"/>
    <property type="molecule type" value="Genomic_DNA"/>
</dbReference>
<dbReference type="AlphaFoldDB" id="A0A9D2RLV1"/>
<name>A0A9D2RLV1_9FIRM</name>
<evidence type="ECO:0000313" key="2">
    <source>
        <dbReference type="Proteomes" id="UP000886804"/>
    </source>
</evidence>
<gene>
    <name evidence="1" type="ORF">H9716_12190</name>
</gene>
<sequence length="112" mass="11528">MAKTATYWQRGETLDYVNGTGTLIPAGTVLAVGSKHIGVAGTDIPDGETGSVHVVGVFEIPKKSGTALAFGDPVKFDDTNGIDKDADGTATIGYAARKAEADELTAFVKLQG</sequence>
<accession>A0A9D2RLV1</accession>
<reference evidence="1" key="1">
    <citation type="journal article" date="2021" name="PeerJ">
        <title>Extensive microbial diversity within the chicken gut microbiome revealed by metagenomics and culture.</title>
        <authorList>
            <person name="Gilroy R."/>
            <person name="Ravi A."/>
            <person name="Getino M."/>
            <person name="Pursley I."/>
            <person name="Horton D.L."/>
            <person name="Alikhan N.F."/>
            <person name="Baker D."/>
            <person name="Gharbi K."/>
            <person name="Hall N."/>
            <person name="Watson M."/>
            <person name="Adriaenssens E.M."/>
            <person name="Foster-Nyarko E."/>
            <person name="Jarju S."/>
            <person name="Secka A."/>
            <person name="Antonio M."/>
            <person name="Oren A."/>
            <person name="Chaudhuri R.R."/>
            <person name="La Ragione R."/>
            <person name="Hildebrand F."/>
            <person name="Pallen M.J."/>
        </authorList>
    </citation>
    <scope>NUCLEOTIDE SEQUENCE</scope>
    <source>
        <strain evidence="1">CHK188-4685</strain>
    </source>
</reference>
<dbReference type="PIRSF" id="PIRSF030771">
    <property type="entry name" value="UCP030771"/>
    <property type="match status" value="1"/>
</dbReference>
<dbReference type="Pfam" id="PF09956">
    <property type="entry name" value="Phage_cement_2"/>
    <property type="match status" value="1"/>
</dbReference>
<protein>
    <submittedName>
        <fullName evidence="1">DUF2190 family protein</fullName>
    </submittedName>
</protein>
<comment type="caution">
    <text evidence="1">The sequence shown here is derived from an EMBL/GenBank/DDBJ whole genome shotgun (WGS) entry which is preliminary data.</text>
</comment>
<dbReference type="InterPro" id="IPR011231">
    <property type="entry name" value="Phage_VT1-Sakai_H0018"/>
</dbReference>
<reference evidence="1" key="2">
    <citation type="submission" date="2021-04" db="EMBL/GenBank/DDBJ databases">
        <authorList>
            <person name="Gilroy R."/>
        </authorList>
    </citation>
    <scope>NUCLEOTIDE SEQUENCE</scope>
    <source>
        <strain evidence="1">CHK188-4685</strain>
    </source>
</reference>
<evidence type="ECO:0000313" key="1">
    <source>
        <dbReference type="EMBL" id="HJB08599.1"/>
    </source>
</evidence>